<reference evidence="1" key="2">
    <citation type="journal article" date="2015" name="Fish Shellfish Immunol.">
        <title>Early steps in the European eel (Anguilla anguilla)-Vibrio vulnificus interaction in the gills: Role of the RtxA13 toxin.</title>
        <authorList>
            <person name="Callol A."/>
            <person name="Pajuelo D."/>
            <person name="Ebbesson L."/>
            <person name="Teles M."/>
            <person name="MacKenzie S."/>
            <person name="Amaro C."/>
        </authorList>
    </citation>
    <scope>NUCLEOTIDE SEQUENCE</scope>
</reference>
<dbReference type="AlphaFoldDB" id="A0A0E9RR81"/>
<proteinExistence type="predicted"/>
<name>A0A0E9RR81_ANGAN</name>
<dbReference type="EMBL" id="GBXM01077260">
    <property type="protein sequence ID" value="JAH31317.1"/>
    <property type="molecule type" value="Transcribed_RNA"/>
</dbReference>
<sequence>MTHSCTVLKAVIMELKYTLNYTLINQETERNKNHHTTWESATPVL</sequence>
<protein>
    <submittedName>
        <fullName evidence="1">Uncharacterized protein</fullName>
    </submittedName>
</protein>
<organism evidence="1">
    <name type="scientific">Anguilla anguilla</name>
    <name type="common">European freshwater eel</name>
    <name type="synonym">Muraena anguilla</name>
    <dbReference type="NCBI Taxonomy" id="7936"/>
    <lineage>
        <taxon>Eukaryota</taxon>
        <taxon>Metazoa</taxon>
        <taxon>Chordata</taxon>
        <taxon>Craniata</taxon>
        <taxon>Vertebrata</taxon>
        <taxon>Euteleostomi</taxon>
        <taxon>Actinopterygii</taxon>
        <taxon>Neopterygii</taxon>
        <taxon>Teleostei</taxon>
        <taxon>Anguilliformes</taxon>
        <taxon>Anguillidae</taxon>
        <taxon>Anguilla</taxon>
    </lineage>
</organism>
<reference evidence="1" key="1">
    <citation type="submission" date="2014-11" db="EMBL/GenBank/DDBJ databases">
        <authorList>
            <person name="Amaro Gonzalez C."/>
        </authorList>
    </citation>
    <scope>NUCLEOTIDE SEQUENCE</scope>
</reference>
<accession>A0A0E9RR81</accession>
<evidence type="ECO:0000313" key="1">
    <source>
        <dbReference type="EMBL" id="JAH31317.1"/>
    </source>
</evidence>